<evidence type="ECO:0000256" key="17">
    <source>
        <dbReference type="ARBA" id="ARBA00023180"/>
    </source>
</evidence>
<feature type="domain" description="Peptidase M28" evidence="22">
    <location>
        <begin position="257"/>
        <end position="445"/>
    </location>
</feature>
<evidence type="ECO:0000256" key="21">
    <source>
        <dbReference type="SAM" id="SignalP"/>
    </source>
</evidence>
<reference evidence="24" key="1">
    <citation type="journal article" date="2019" name="Int. J. Syst. Evol. Microbiol.">
        <title>The Global Catalogue of Microorganisms (GCM) 10K type strain sequencing project: providing services to taxonomists for standard genome sequencing and annotation.</title>
        <authorList>
            <consortium name="The Broad Institute Genomics Platform"/>
            <consortium name="The Broad Institute Genome Sequencing Center for Infectious Disease"/>
            <person name="Wu L."/>
            <person name="Ma J."/>
        </authorList>
    </citation>
    <scope>NUCLEOTIDE SEQUENCE [LARGE SCALE GENOMIC DNA]</scope>
    <source>
        <strain evidence="24">CECT 8289</strain>
    </source>
</reference>
<keyword evidence="12" id="KW-0256">Endoplasmic reticulum</keyword>
<dbReference type="Gene3D" id="3.50.30.30">
    <property type="match status" value="1"/>
</dbReference>
<sequence length="454" mass="49146">MKSIFFFITILFATVVHAQQNFTQDSIIIKRMVDDVMKSKAAYENLRVLCKKIGPRLSGSLGAEKAITAGLNMLKAAGADTVYLQPCMVPHWVRGAKEVGYVIVGGQKMNLQLTSLGNSEGTKGKLINAPIVEVTNIDELATKNIKGAIVFINIAMNPTYIRTFKAYGESGVGRRSGPSIAAKYGAIAVMVRSLASNEDGHPHTGTTVYNDSFSKIPALAISTNDAERLHKSLLTGKPVIGYLKNNCTMLGMVKSYNVIGELRGSTYPEQIITVGGHLDSWDLAEGAQDDGTGIVQSIEVIRVLKATGMQPKRTVRAVLFMNEENGGGGAKAYLQQAKLLKEQHVFALESDAGGFTPRGFNLDMPSTKKATIQQWAPFFYNYGVYDFKETGSGSDIGPLKEIGTALAGLGTDSQRYFDLHHAETDVFESVSKRELDLGAANMAALIWLVSEYGL</sequence>
<comment type="subcellular location">
    <subcellularLocation>
        <location evidence="1">Endoplasmic reticulum</location>
    </subcellularLocation>
    <subcellularLocation>
        <location evidence="3">Golgi apparatus</location>
    </subcellularLocation>
    <subcellularLocation>
        <location evidence="2">Lysosome</location>
    </subcellularLocation>
    <subcellularLocation>
        <location evidence="4">Secreted</location>
    </subcellularLocation>
</comment>
<dbReference type="RefSeq" id="WP_379710130.1">
    <property type="nucleotide sequence ID" value="NZ_JBHSCZ010000002.1"/>
</dbReference>
<keyword evidence="24" id="KW-1185">Reference proteome</keyword>
<keyword evidence="6" id="KW-0964">Secreted</keyword>
<evidence type="ECO:0000256" key="9">
    <source>
        <dbReference type="ARBA" id="ARBA00022723"/>
    </source>
</evidence>
<evidence type="ECO:0000256" key="14">
    <source>
        <dbReference type="ARBA" id="ARBA00023034"/>
    </source>
</evidence>
<keyword evidence="18" id="KW-0458">Lysosome</keyword>
<evidence type="ECO:0000256" key="3">
    <source>
        <dbReference type="ARBA" id="ARBA00004555"/>
    </source>
</evidence>
<evidence type="ECO:0000256" key="20">
    <source>
        <dbReference type="ARBA" id="ARBA00033328"/>
    </source>
</evidence>
<evidence type="ECO:0000256" key="19">
    <source>
        <dbReference type="ARBA" id="ARBA00025833"/>
    </source>
</evidence>
<evidence type="ECO:0000256" key="16">
    <source>
        <dbReference type="ARBA" id="ARBA00023145"/>
    </source>
</evidence>
<evidence type="ECO:0000256" key="11">
    <source>
        <dbReference type="ARBA" id="ARBA00022801"/>
    </source>
</evidence>
<keyword evidence="9" id="KW-0479">Metal-binding</keyword>
<evidence type="ECO:0000256" key="12">
    <source>
        <dbReference type="ARBA" id="ARBA00022824"/>
    </source>
</evidence>
<evidence type="ECO:0000259" key="22">
    <source>
        <dbReference type="Pfam" id="PF04389"/>
    </source>
</evidence>
<proteinExistence type="predicted"/>
<keyword evidence="15" id="KW-0482">Metalloprotease</keyword>
<keyword evidence="13" id="KW-0862">Zinc</keyword>
<dbReference type="InterPro" id="IPR007484">
    <property type="entry name" value="Peptidase_M28"/>
</dbReference>
<keyword evidence="11" id="KW-0378">Hydrolase</keyword>
<feature type="chain" id="PRO_5047460489" description="Carboxypeptidase Q" evidence="21">
    <location>
        <begin position="19"/>
        <end position="454"/>
    </location>
</feature>
<evidence type="ECO:0000256" key="15">
    <source>
        <dbReference type="ARBA" id="ARBA00023049"/>
    </source>
</evidence>
<accession>A0ABV8QUX7</accession>
<dbReference type="Pfam" id="PF04389">
    <property type="entry name" value="Peptidase_M28"/>
    <property type="match status" value="1"/>
</dbReference>
<keyword evidence="14" id="KW-0333">Golgi apparatus</keyword>
<comment type="subunit">
    <text evidence="19">Homodimer. The monomeric form is inactive while the homodimer is active.</text>
</comment>
<dbReference type="InterPro" id="IPR039866">
    <property type="entry name" value="CPQ"/>
</dbReference>
<dbReference type="EMBL" id="JBHSCZ010000002">
    <property type="protein sequence ID" value="MFC4263492.1"/>
    <property type="molecule type" value="Genomic_DNA"/>
</dbReference>
<comment type="caution">
    <text evidence="23">The sequence shown here is derived from an EMBL/GenBank/DDBJ whole genome shotgun (WGS) entry which is preliminary data.</text>
</comment>
<evidence type="ECO:0000256" key="6">
    <source>
        <dbReference type="ARBA" id="ARBA00022525"/>
    </source>
</evidence>
<gene>
    <name evidence="23" type="ORF">ACFOWM_11415</name>
</gene>
<keyword evidence="8" id="KW-0645">Protease</keyword>
<evidence type="ECO:0000256" key="7">
    <source>
        <dbReference type="ARBA" id="ARBA00022645"/>
    </source>
</evidence>
<name>A0ABV8QUX7_9BACT</name>
<protein>
    <recommendedName>
        <fullName evidence="5">Carboxypeptidase Q</fullName>
    </recommendedName>
    <alternativeName>
        <fullName evidence="20">Plasma glutamate carboxypeptidase</fullName>
    </alternativeName>
</protein>
<dbReference type="SUPFAM" id="SSF53187">
    <property type="entry name" value="Zn-dependent exopeptidases"/>
    <property type="match status" value="1"/>
</dbReference>
<feature type="signal peptide" evidence="21">
    <location>
        <begin position="1"/>
        <end position="18"/>
    </location>
</feature>
<keyword evidence="7" id="KW-0121">Carboxypeptidase</keyword>
<evidence type="ECO:0000313" key="24">
    <source>
        <dbReference type="Proteomes" id="UP001595907"/>
    </source>
</evidence>
<dbReference type="PANTHER" id="PTHR12053:SF3">
    <property type="entry name" value="CARBOXYPEPTIDASE Q"/>
    <property type="match status" value="1"/>
</dbReference>
<dbReference type="Proteomes" id="UP001595907">
    <property type="component" value="Unassembled WGS sequence"/>
</dbReference>
<keyword evidence="16" id="KW-0865">Zymogen</keyword>
<evidence type="ECO:0000256" key="8">
    <source>
        <dbReference type="ARBA" id="ARBA00022670"/>
    </source>
</evidence>
<keyword evidence="10 21" id="KW-0732">Signal</keyword>
<evidence type="ECO:0000256" key="18">
    <source>
        <dbReference type="ARBA" id="ARBA00023228"/>
    </source>
</evidence>
<dbReference type="PANTHER" id="PTHR12053">
    <property type="entry name" value="PROTEASE FAMILY M28 PLASMA GLUTAMATE CARBOXYPEPTIDASE-RELATED"/>
    <property type="match status" value="1"/>
</dbReference>
<evidence type="ECO:0000256" key="5">
    <source>
        <dbReference type="ARBA" id="ARBA00014116"/>
    </source>
</evidence>
<evidence type="ECO:0000256" key="2">
    <source>
        <dbReference type="ARBA" id="ARBA00004371"/>
    </source>
</evidence>
<evidence type="ECO:0000256" key="13">
    <source>
        <dbReference type="ARBA" id="ARBA00022833"/>
    </source>
</evidence>
<evidence type="ECO:0000256" key="1">
    <source>
        <dbReference type="ARBA" id="ARBA00004240"/>
    </source>
</evidence>
<evidence type="ECO:0000256" key="4">
    <source>
        <dbReference type="ARBA" id="ARBA00004613"/>
    </source>
</evidence>
<dbReference type="Gene3D" id="3.40.630.10">
    <property type="entry name" value="Zn peptidases"/>
    <property type="match status" value="1"/>
</dbReference>
<evidence type="ECO:0000256" key="10">
    <source>
        <dbReference type="ARBA" id="ARBA00022729"/>
    </source>
</evidence>
<evidence type="ECO:0000313" key="23">
    <source>
        <dbReference type="EMBL" id="MFC4263492.1"/>
    </source>
</evidence>
<organism evidence="23 24">
    <name type="scientific">Ferruginibacter yonginensis</name>
    <dbReference type="NCBI Taxonomy" id="1310416"/>
    <lineage>
        <taxon>Bacteria</taxon>
        <taxon>Pseudomonadati</taxon>
        <taxon>Bacteroidota</taxon>
        <taxon>Chitinophagia</taxon>
        <taxon>Chitinophagales</taxon>
        <taxon>Chitinophagaceae</taxon>
        <taxon>Ferruginibacter</taxon>
    </lineage>
</organism>
<keyword evidence="17" id="KW-0325">Glycoprotein</keyword>